<evidence type="ECO:0000256" key="4">
    <source>
        <dbReference type="ARBA" id="ARBA00020295"/>
    </source>
</evidence>
<comment type="catalytic activity">
    <reaction evidence="1 10">
        <text>Transfers a segment of a (1-&gt;4)-alpha-D-glucan to a new position in an acceptor, which may be glucose or a (1-&gt;4)-alpha-D-glucan.</text>
        <dbReference type="EC" id="2.4.1.25"/>
    </reaction>
</comment>
<evidence type="ECO:0000313" key="13">
    <source>
        <dbReference type="EMBL" id="RJF74019.1"/>
    </source>
</evidence>
<evidence type="ECO:0000256" key="2">
    <source>
        <dbReference type="ARBA" id="ARBA00005684"/>
    </source>
</evidence>
<evidence type="ECO:0000259" key="12">
    <source>
        <dbReference type="Pfam" id="PF21226"/>
    </source>
</evidence>
<feature type="region of interest" description="Disordered" evidence="11">
    <location>
        <begin position="860"/>
        <end position="884"/>
    </location>
</feature>
<dbReference type="EC" id="2.4.1.25" evidence="3 10"/>
<evidence type="ECO:0000313" key="14">
    <source>
        <dbReference type="Proteomes" id="UP000285523"/>
    </source>
</evidence>
<dbReference type="SUPFAM" id="SSF51445">
    <property type="entry name" value="(Trans)glycosidases"/>
    <property type="match status" value="1"/>
</dbReference>
<name>A0A418VDE9_RHOPL</name>
<dbReference type="InterPro" id="IPR003385">
    <property type="entry name" value="Glyco_hydro_77"/>
</dbReference>
<keyword evidence="7 10" id="KW-0119">Carbohydrate metabolism</keyword>
<gene>
    <name evidence="13" type="primary">malQ</name>
    <name evidence="13" type="ORF">D4Q52_14285</name>
</gene>
<dbReference type="Pfam" id="PF21226">
    <property type="entry name" value="MalQ_N"/>
    <property type="match status" value="1"/>
</dbReference>
<dbReference type="PANTHER" id="PTHR32438:SF5">
    <property type="entry name" value="4-ALPHA-GLUCANOTRANSFERASE DPE1, CHLOROPLASTIC_AMYLOPLASTIC"/>
    <property type="match status" value="1"/>
</dbReference>
<dbReference type="InterPro" id="IPR048458">
    <property type="entry name" value="MalQ_N"/>
</dbReference>
<evidence type="ECO:0000256" key="8">
    <source>
        <dbReference type="ARBA" id="ARBA00031423"/>
    </source>
</evidence>
<evidence type="ECO:0000256" key="5">
    <source>
        <dbReference type="ARBA" id="ARBA00022676"/>
    </source>
</evidence>
<dbReference type="GO" id="GO:0005975">
    <property type="term" value="P:carbohydrate metabolic process"/>
    <property type="evidence" value="ECO:0007669"/>
    <property type="project" value="InterPro"/>
</dbReference>
<evidence type="ECO:0000256" key="3">
    <source>
        <dbReference type="ARBA" id="ARBA00012560"/>
    </source>
</evidence>
<feature type="domain" description="MalQ N-terminal beta-sandwich" evidence="12">
    <location>
        <begin position="226"/>
        <end position="309"/>
    </location>
</feature>
<dbReference type="Proteomes" id="UP000285523">
    <property type="component" value="Unassembled WGS sequence"/>
</dbReference>
<dbReference type="Pfam" id="PF02446">
    <property type="entry name" value="Glyco_hydro_77"/>
    <property type="match status" value="1"/>
</dbReference>
<dbReference type="GO" id="GO:0004134">
    <property type="term" value="F:4-alpha-glucanotransferase activity"/>
    <property type="evidence" value="ECO:0007669"/>
    <property type="project" value="UniProtKB-EC"/>
</dbReference>
<dbReference type="AlphaFoldDB" id="A0A418VDE9"/>
<evidence type="ECO:0000256" key="9">
    <source>
        <dbReference type="ARBA" id="ARBA00031501"/>
    </source>
</evidence>
<comment type="caution">
    <text evidence="13">The sequence shown here is derived from an EMBL/GenBank/DDBJ whole genome shotgun (WGS) entry which is preliminary data.</text>
</comment>
<reference evidence="13 14" key="1">
    <citation type="submission" date="2018-09" db="EMBL/GenBank/DDBJ databases">
        <title>Draft genome sequence of Rhodopseudomonas palustris 2.1.18.</title>
        <authorList>
            <person name="Robertson S.L."/>
            <person name="Meyer T.E."/>
            <person name="Kyndt J.A."/>
        </authorList>
    </citation>
    <scope>NUCLEOTIDE SEQUENCE [LARGE SCALE GENOMIC DNA]</scope>
    <source>
        <strain evidence="13 14">2.1.18</strain>
    </source>
</reference>
<dbReference type="NCBIfam" id="TIGR00217">
    <property type="entry name" value="malQ"/>
    <property type="match status" value="1"/>
</dbReference>
<comment type="similarity">
    <text evidence="2 10">Belongs to the disproportionating enzyme family.</text>
</comment>
<feature type="region of interest" description="Disordered" evidence="11">
    <location>
        <begin position="131"/>
        <end position="150"/>
    </location>
</feature>
<accession>A0A418VDE9</accession>
<protein>
    <recommendedName>
        <fullName evidence="4 10">4-alpha-glucanotransferase</fullName>
        <ecNumber evidence="3 10">2.4.1.25</ecNumber>
    </recommendedName>
    <alternativeName>
        <fullName evidence="8 10">Amylomaltase</fullName>
    </alternativeName>
    <alternativeName>
        <fullName evidence="9 10">Disproportionating enzyme</fullName>
    </alternativeName>
</protein>
<feature type="compositionally biased region" description="Basic and acidic residues" evidence="11">
    <location>
        <begin position="136"/>
        <end position="147"/>
    </location>
</feature>
<dbReference type="EMBL" id="QYYD01000013">
    <property type="protein sequence ID" value="RJF74019.1"/>
    <property type="molecule type" value="Genomic_DNA"/>
</dbReference>
<evidence type="ECO:0000256" key="10">
    <source>
        <dbReference type="RuleBase" id="RU361207"/>
    </source>
</evidence>
<dbReference type="Gene3D" id="3.20.20.80">
    <property type="entry name" value="Glycosidases"/>
    <property type="match status" value="1"/>
</dbReference>
<dbReference type="InterPro" id="IPR017853">
    <property type="entry name" value="GH"/>
</dbReference>
<sequence length="884" mass="97392">MTALGFVAQPIADRRRLSCSFELVQGAPARASTLRNLRRHPRSHRMLLPVRQSSTHPLQSNFHIGPRPRIEIVRHLTYSSKTRRPARMRAARGRIARGRYPLSNLWQNGVEIRLGFAIGFSRQARSKGTRLTTRGCDSKRRDTDRRSTAARSCGLDRRAAPTSAGALVNPTQIKRLASRYGIALSFEDARGNTVDTDPEVARKLLISMGVLDHAGTTLQPEQQAILPPAIVVRPDRAGRIAIDLGCAISARQIEWQLTLEDGSSRSGTAAVAAANADATAHLTLPQLPHGYHRLVLGHADAATMLIVTPGECWLPESFRRDERRYGLSLQLYLLRSASNWGIGDFTDLQHLARLAAAQGCDVLGLNPLHQMFPDNPEHASPYSPASRQFLNVLYIDVTAIAEYQRSAAAQKLVQSARFQQRLEQCRKTSQVDYSSVADLKLQALRLVHADFRTAADAQRITDYQRFVSTAGDGLHNASLFQALRDHFADTDPSQADWHLWPEAYHAADSEGSLAFAREHAEQIDFYNWTQWVAEQQLAAAKDAATAAGMQVGLYLDLAVGCDRSGSETWANPGDYMNAAEVGAPPDIFNPAGQNWGLPPLNPVSLIAEGYRPFIDLLRANMRHGGGLRIDHAMGLQRLYCIPEGSPPSAGAYVHYPVADLIGILALESQRHHCLVVGEDLGTVPTGFRERMEEANILSYRVLFFEADGDGEFKPATSYPRLAVAVAGSHDLPTLPSWLSGSDIDLKDQLGLYPSAEETEKQRQSRQRERRAVMRVLGLDGSSQQITPDVFSNAVHGFLGRTRSLLAMTQLDDLLGEHDPVNVPATSTEHPNWRRKYALPLEQIERSRGWRLLETLAAGRAEPANNGPDRARSSLPPASALQGAR</sequence>
<keyword evidence="6 10" id="KW-0808">Transferase</keyword>
<dbReference type="PANTHER" id="PTHR32438">
    <property type="entry name" value="4-ALPHA-GLUCANOTRANSFERASE DPE1, CHLOROPLASTIC/AMYLOPLASTIC"/>
    <property type="match status" value="1"/>
</dbReference>
<proteinExistence type="inferred from homology"/>
<evidence type="ECO:0000256" key="11">
    <source>
        <dbReference type="SAM" id="MobiDB-lite"/>
    </source>
</evidence>
<evidence type="ECO:0000256" key="1">
    <source>
        <dbReference type="ARBA" id="ARBA00000439"/>
    </source>
</evidence>
<keyword evidence="5 10" id="KW-0328">Glycosyltransferase</keyword>
<organism evidence="13 14">
    <name type="scientific">Rhodopseudomonas palustris</name>
    <dbReference type="NCBI Taxonomy" id="1076"/>
    <lineage>
        <taxon>Bacteria</taxon>
        <taxon>Pseudomonadati</taxon>
        <taxon>Pseudomonadota</taxon>
        <taxon>Alphaproteobacteria</taxon>
        <taxon>Hyphomicrobiales</taxon>
        <taxon>Nitrobacteraceae</taxon>
        <taxon>Rhodopseudomonas</taxon>
    </lineage>
</organism>
<evidence type="ECO:0000256" key="6">
    <source>
        <dbReference type="ARBA" id="ARBA00022679"/>
    </source>
</evidence>
<evidence type="ECO:0000256" key="7">
    <source>
        <dbReference type="ARBA" id="ARBA00023277"/>
    </source>
</evidence>